<reference evidence="1" key="1">
    <citation type="journal article" date="2014" name="Genome Announc.">
        <title>Draft genome sequences of the altered schaedler flora, a defined bacterial community from gnotobiotic mice.</title>
        <authorList>
            <person name="Wannemuehler M.J."/>
            <person name="Overstreet A.M."/>
            <person name="Ward D.V."/>
            <person name="Phillips G.J."/>
        </authorList>
    </citation>
    <scope>NUCLEOTIDE SEQUENCE</scope>
    <source>
        <strain evidence="1">ASF457</strain>
    </source>
</reference>
<dbReference type="RefSeq" id="WP_023275777.1">
    <property type="nucleotide sequence ID" value="NZ_CP097562.1"/>
</dbReference>
<reference evidence="1" key="2">
    <citation type="submission" date="2022-05" db="EMBL/GenBank/DDBJ databases">
        <authorList>
            <person name="Proctor A.L."/>
            <person name="Phillips G.J."/>
            <person name="Wannemuehler M.J."/>
        </authorList>
    </citation>
    <scope>NUCLEOTIDE SEQUENCE</scope>
    <source>
        <strain evidence="1">ASF457</strain>
    </source>
</reference>
<evidence type="ECO:0000313" key="1">
    <source>
        <dbReference type="EMBL" id="USF24394.1"/>
    </source>
</evidence>
<dbReference type="InterPro" id="IPR036280">
    <property type="entry name" value="Multihaem_cyt_sf"/>
</dbReference>
<gene>
    <name evidence="1" type="ORF">N508_001480</name>
</gene>
<organism evidence="1 2">
    <name type="scientific">Mucispirillum schaedleri ASF457</name>
    <dbReference type="NCBI Taxonomy" id="1379858"/>
    <lineage>
        <taxon>Bacteria</taxon>
        <taxon>Pseudomonadati</taxon>
        <taxon>Deferribacterota</taxon>
        <taxon>Deferribacteres</taxon>
        <taxon>Deferribacterales</taxon>
        <taxon>Mucispirillaceae</taxon>
        <taxon>Mucispirillum</taxon>
    </lineage>
</organism>
<dbReference type="EMBL" id="CP097562">
    <property type="protein sequence ID" value="USF24394.1"/>
    <property type="molecule type" value="Genomic_DNA"/>
</dbReference>
<reference evidence="1" key="3">
    <citation type="submission" date="2022-06" db="EMBL/GenBank/DDBJ databases">
        <title>Resources to Facilitate Use of the Altered Schaedler Flora (ASF) Mouse Model to Study Microbiome Function.</title>
        <authorList>
            <person name="Proctor A."/>
            <person name="Parvinroo S."/>
            <person name="Richie T."/>
            <person name="Jia X."/>
            <person name="Lee S.T.M."/>
            <person name="Karp P.D."/>
            <person name="Paley S."/>
            <person name="Kostic A.D."/>
            <person name="Pierre J.F."/>
            <person name="Wannemuehler M.J."/>
            <person name="Phillips G.J."/>
        </authorList>
    </citation>
    <scope>NUCLEOTIDE SEQUENCE</scope>
    <source>
        <strain evidence="1">ASF457</strain>
    </source>
</reference>
<dbReference type="Proteomes" id="UP000017429">
    <property type="component" value="Chromosome"/>
</dbReference>
<dbReference type="SUPFAM" id="SSF48695">
    <property type="entry name" value="Multiheme cytochromes"/>
    <property type="match status" value="1"/>
</dbReference>
<sequence length="171" mass="19277">MKQLFITAAAFMLAVTFVYAVDSTKPTYHTSDWEIKHGQAAKANDTECFTCHEERVECISCHEDTPPRNHTSSFVNRTHGIQARWNKTYCQTCHRQDYCDSCHENSFPLSHTRSGFGDISAAGFHCQTSCQLPTSNWNSTPAQNCIVCHKTRPVTTKSGIPHPQSDADMYK</sequence>
<name>V2QCR7_9BACT</name>
<evidence type="ECO:0000313" key="2">
    <source>
        <dbReference type="Proteomes" id="UP000017429"/>
    </source>
</evidence>
<dbReference type="eggNOG" id="ENOG50335GE">
    <property type="taxonomic scope" value="Bacteria"/>
</dbReference>
<protein>
    <submittedName>
        <fullName evidence="1">Uncharacterized protein</fullName>
    </submittedName>
</protein>
<dbReference type="KEGG" id="msch:N508_001480"/>
<accession>V2QCR7</accession>
<dbReference type="AlphaFoldDB" id="V2QCR7"/>
<dbReference type="OrthoDB" id="9788951at2"/>
<proteinExistence type="predicted"/>
<keyword evidence="2" id="KW-1185">Reference proteome</keyword>